<feature type="non-terminal residue" evidence="2">
    <location>
        <position position="1"/>
    </location>
</feature>
<dbReference type="InterPro" id="IPR022385">
    <property type="entry name" value="Rhs_assc_core"/>
</dbReference>
<feature type="non-terminal residue" evidence="2">
    <location>
        <position position="567"/>
    </location>
</feature>
<feature type="region of interest" description="Disordered" evidence="1">
    <location>
        <begin position="438"/>
        <end position="464"/>
    </location>
</feature>
<gene>
    <name evidence="2" type="ORF">LCGC14_2321150</name>
</gene>
<feature type="compositionally biased region" description="Low complexity" evidence="1">
    <location>
        <begin position="444"/>
        <end position="457"/>
    </location>
</feature>
<evidence type="ECO:0000313" key="2">
    <source>
        <dbReference type="EMBL" id="KKL48874.1"/>
    </source>
</evidence>
<dbReference type="NCBIfam" id="TIGR01643">
    <property type="entry name" value="YD_repeat_2x"/>
    <property type="match status" value="3"/>
</dbReference>
<dbReference type="InterPro" id="IPR031325">
    <property type="entry name" value="RHS_repeat"/>
</dbReference>
<dbReference type="Gene3D" id="2.180.10.10">
    <property type="entry name" value="RHS repeat-associated core"/>
    <property type="match status" value="1"/>
</dbReference>
<sequence length="567" mass="60280">TRGFDELGRMTSEAASGTGVQAAARALGYDLAGRVTSIDHPTDTIGYTYDDRGLLTDATGGAGTAAFVYDALGRVTQRTDTSGTHGFSWTARSELDIYSDPVSGVTVDYDWTASGLPDTVTYATTGIRSYSFDDLGRLTSDDWSDATTTTVASYVYGYDDDSNVTTRTVSLPGNALNGVHGYGYDRAGRLTSWTTPDLTVTGYVWDGAGNRIGAGVDIYSYSERNRLITGPEGSYVYSPRGDLATIVGSGTAAFSWDGLSRMTTSDTGTPVTYTFDGLDRVATRNSTPFTYVGVWLDPTSDGSNIYGRSPGGRVVSHDNGTVTSLVGLDRHGDVGYLATTGTVTVTDSRVFDPFGKPAATTGSSTITVGFQGDWTDPASGDVWMGARWYDPTSAQFRSRDTLRGELATPISLNRYTYGWANPLTYWDPDGRMVTPTPQLEKYGSTRGARAASKTTTATRKRRADASTANIRELNMEDTTKATVTPTAVSELADKTLIATAQRMSGNLATPVRHPATVPRAQSDAPECPDRPCPYGNPPPAARNTTPGVSLDLDVLRFANDAIGGAVG</sequence>
<dbReference type="Pfam" id="PF05593">
    <property type="entry name" value="RHS_repeat"/>
    <property type="match status" value="2"/>
</dbReference>
<evidence type="ECO:0000256" key="1">
    <source>
        <dbReference type="SAM" id="MobiDB-lite"/>
    </source>
</evidence>
<dbReference type="InterPro" id="IPR006530">
    <property type="entry name" value="YD"/>
</dbReference>
<comment type="caution">
    <text evidence="2">The sequence shown here is derived from an EMBL/GenBank/DDBJ whole genome shotgun (WGS) entry which is preliminary data.</text>
</comment>
<accession>A0A0F9CIC1</accession>
<reference evidence="2" key="1">
    <citation type="journal article" date="2015" name="Nature">
        <title>Complex archaea that bridge the gap between prokaryotes and eukaryotes.</title>
        <authorList>
            <person name="Spang A."/>
            <person name="Saw J.H."/>
            <person name="Jorgensen S.L."/>
            <person name="Zaremba-Niedzwiedzka K."/>
            <person name="Martijn J."/>
            <person name="Lind A.E."/>
            <person name="van Eijk R."/>
            <person name="Schleper C."/>
            <person name="Guy L."/>
            <person name="Ettema T.J."/>
        </authorList>
    </citation>
    <scope>NUCLEOTIDE SEQUENCE</scope>
</reference>
<evidence type="ECO:0008006" key="3">
    <source>
        <dbReference type="Google" id="ProtNLM"/>
    </source>
</evidence>
<proteinExistence type="predicted"/>
<dbReference type="AlphaFoldDB" id="A0A0F9CIC1"/>
<organism evidence="2">
    <name type="scientific">marine sediment metagenome</name>
    <dbReference type="NCBI Taxonomy" id="412755"/>
    <lineage>
        <taxon>unclassified sequences</taxon>
        <taxon>metagenomes</taxon>
        <taxon>ecological metagenomes</taxon>
    </lineage>
</organism>
<dbReference type="NCBIfam" id="TIGR03696">
    <property type="entry name" value="Rhs_assc_core"/>
    <property type="match status" value="1"/>
</dbReference>
<dbReference type="EMBL" id="LAZR01033163">
    <property type="protein sequence ID" value="KKL48874.1"/>
    <property type="molecule type" value="Genomic_DNA"/>
</dbReference>
<name>A0A0F9CIC1_9ZZZZ</name>
<protein>
    <recommendedName>
        <fullName evidence="3">RHS repeat-associated core domain-containing protein</fullName>
    </recommendedName>
</protein>